<name>A0A5P8W561_9NOSO</name>
<dbReference type="Proteomes" id="UP000326678">
    <property type="component" value="Chromosome Gxm1"/>
</dbReference>
<evidence type="ECO:0000313" key="2">
    <source>
        <dbReference type="Proteomes" id="UP000326678"/>
    </source>
</evidence>
<dbReference type="EMBL" id="CP045226">
    <property type="protein sequence ID" value="QFS47868.1"/>
    <property type="molecule type" value="Genomic_DNA"/>
</dbReference>
<evidence type="ECO:0000313" key="1">
    <source>
        <dbReference type="EMBL" id="QFS47868.1"/>
    </source>
</evidence>
<reference evidence="1 2" key="1">
    <citation type="submission" date="2019-10" db="EMBL/GenBank/DDBJ databases">
        <title>Genomic and transcriptomic insights into the perfect genentic adaptation of a filamentous nitrogen-fixing cyanobacterium to rice fields.</title>
        <authorList>
            <person name="Chen Z."/>
        </authorList>
    </citation>
    <scope>NUCLEOTIDE SEQUENCE [LARGE SCALE GENOMIC DNA]</scope>
    <source>
        <strain evidence="1">CCNUC1</strain>
    </source>
</reference>
<gene>
    <name evidence="1" type="ORF">GXM_05360</name>
</gene>
<sequence length="40" mass="4334">MLLKALLIFGNSIIALLTGAVRDRRLLSANAILANKVLTR</sequence>
<keyword evidence="2" id="KW-1185">Reference proteome</keyword>
<dbReference type="AlphaFoldDB" id="A0A5P8W561"/>
<dbReference type="KEGG" id="nsh:GXM_05360"/>
<proteinExistence type="predicted"/>
<protein>
    <submittedName>
        <fullName evidence="1">Uncharacterized protein</fullName>
    </submittedName>
</protein>
<organism evidence="1 2">
    <name type="scientific">Nostoc sphaeroides CCNUC1</name>
    <dbReference type="NCBI Taxonomy" id="2653204"/>
    <lineage>
        <taxon>Bacteria</taxon>
        <taxon>Bacillati</taxon>
        <taxon>Cyanobacteriota</taxon>
        <taxon>Cyanophyceae</taxon>
        <taxon>Nostocales</taxon>
        <taxon>Nostocaceae</taxon>
        <taxon>Nostoc</taxon>
    </lineage>
</organism>
<accession>A0A5P8W561</accession>